<dbReference type="InterPro" id="IPR008538">
    <property type="entry name" value="Uma2"/>
</dbReference>
<dbReference type="KEGG" id="llh:I41_00350"/>
<dbReference type="CDD" id="cd06260">
    <property type="entry name" value="DUF820-like"/>
    <property type="match status" value="1"/>
</dbReference>
<dbReference type="PANTHER" id="PTHR34107">
    <property type="entry name" value="SLL0198 PROTEIN-RELATED"/>
    <property type="match status" value="1"/>
</dbReference>
<evidence type="ECO:0000259" key="1">
    <source>
        <dbReference type="Pfam" id="PF05685"/>
    </source>
</evidence>
<feature type="domain" description="Putative restriction endonuclease" evidence="1">
    <location>
        <begin position="31"/>
        <end position="198"/>
    </location>
</feature>
<dbReference type="Gene3D" id="3.90.1570.10">
    <property type="entry name" value="tt1808, chain A"/>
    <property type="match status" value="1"/>
</dbReference>
<dbReference type="PANTHER" id="PTHR34107:SF4">
    <property type="entry name" value="SLL1222 PROTEIN"/>
    <property type="match status" value="1"/>
</dbReference>
<dbReference type="EMBL" id="CP036339">
    <property type="protein sequence ID" value="QDT70882.1"/>
    <property type="molecule type" value="Genomic_DNA"/>
</dbReference>
<name>A0A517TR83_9BACT</name>
<accession>A0A517TR83</accession>
<organism evidence="2 3">
    <name type="scientific">Lacipirellula limnantheis</name>
    <dbReference type="NCBI Taxonomy" id="2528024"/>
    <lineage>
        <taxon>Bacteria</taxon>
        <taxon>Pseudomonadati</taxon>
        <taxon>Planctomycetota</taxon>
        <taxon>Planctomycetia</taxon>
        <taxon>Pirellulales</taxon>
        <taxon>Lacipirellulaceae</taxon>
        <taxon>Lacipirellula</taxon>
    </lineage>
</organism>
<dbReference type="SUPFAM" id="SSF52980">
    <property type="entry name" value="Restriction endonuclease-like"/>
    <property type="match status" value="1"/>
</dbReference>
<proteinExistence type="predicted"/>
<keyword evidence="3" id="KW-1185">Reference proteome</keyword>
<reference evidence="2 3" key="1">
    <citation type="submission" date="2019-02" db="EMBL/GenBank/DDBJ databases">
        <title>Deep-cultivation of Planctomycetes and their phenomic and genomic characterization uncovers novel biology.</title>
        <authorList>
            <person name="Wiegand S."/>
            <person name="Jogler M."/>
            <person name="Boedeker C."/>
            <person name="Pinto D."/>
            <person name="Vollmers J."/>
            <person name="Rivas-Marin E."/>
            <person name="Kohn T."/>
            <person name="Peeters S.H."/>
            <person name="Heuer A."/>
            <person name="Rast P."/>
            <person name="Oberbeckmann S."/>
            <person name="Bunk B."/>
            <person name="Jeske O."/>
            <person name="Meyerdierks A."/>
            <person name="Storesund J.E."/>
            <person name="Kallscheuer N."/>
            <person name="Luecker S."/>
            <person name="Lage O.M."/>
            <person name="Pohl T."/>
            <person name="Merkel B.J."/>
            <person name="Hornburger P."/>
            <person name="Mueller R.-W."/>
            <person name="Bruemmer F."/>
            <person name="Labrenz M."/>
            <person name="Spormann A.M."/>
            <person name="Op den Camp H."/>
            <person name="Overmann J."/>
            <person name="Amann R."/>
            <person name="Jetten M.S.M."/>
            <person name="Mascher T."/>
            <person name="Medema M.H."/>
            <person name="Devos D.P."/>
            <person name="Kaster A.-K."/>
            <person name="Ovreas L."/>
            <person name="Rohde M."/>
            <person name="Galperin M.Y."/>
            <person name="Jogler C."/>
        </authorList>
    </citation>
    <scope>NUCLEOTIDE SEQUENCE [LARGE SCALE GENOMIC DNA]</scope>
    <source>
        <strain evidence="2 3">I41</strain>
    </source>
</reference>
<evidence type="ECO:0000313" key="2">
    <source>
        <dbReference type="EMBL" id="QDT70882.1"/>
    </source>
</evidence>
<sequence>MSILPSPSTFSLEPAWEVARLFPLQGKWSVDDYLQFTDGVNQLVEFSAGKIDVLEMPATAHQRILIYLFRLMSRFVDKRKLGEVMIAALRVRIAADVFREPDIVYFGRENRSHIQDRFWTGADLVVEIVSDDAKSRERDYITKREDYAAAGIPEYLIVDPVERRITVLALDGSAYTTVGEFRPGDQATSKLLEGFSVDATAVFQAADGTI</sequence>
<dbReference type="RefSeq" id="WP_145429819.1">
    <property type="nucleotide sequence ID" value="NZ_CP036339.1"/>
</dbReference>
<gene>
    <name evidence="2" type="ORF">I41_00350</name>
</gene>
<dbReference type="Pfam" id="PF05685">
    <property type="entry name" value="Uma2"/>
    <property type="match status" value="1"/>
</dbReference>
<dbReference type="InterPro" id="IPR012296">
    <property type="entry name" value="Nuclease_put_TT1808"/>
</dbReference>
<dbReference type="InterPro" id="IPR011335">
    <property type="entry name" value="Restrct_endonuc-II-like"/>
</dbReference>
<dbReference type="OrthoDB" id="280487at2"/>
<dbReference type="Proteomes" id="UP000317909">
    <property type="component" value="Chromosome"/>
</dbReference>
<protein>
    <recommendedName>
        <fullName evidence="1">Putative restriction endonuclease domain-containing protein</fullName>
    </recommendedName>
</protein>
<dbReference type="AlphaFoldDB" id="A0A517TR83"/>
<evidence type="ECO:0000313" key="3">
    <source>
        <dbReference type="Proteomes" id="UP000317909"/>
    </source>
</evidence>